<dbReference type="Pfam" id="PF20583">
    <property type="entry name" value="DUF6786"/>
    <property type="match status" value="1"/>
</dbReference>
<comment type="caution">
    <text evidence="1">The sequence shown here is derived from an EMBL/GenBank/DDBJ whole genome shotgun (WGS) entry which is preliminary data.</text>
</comment>
<keyword evidence="2" id="KW-1185">Reference proteome</keyword>
<proteinExistence type="predicted"/>
<evidence type="ECO:0000313" key="2">
    <source>
        <dbReference type="Proteomes" id="UP000618952"/>
    </source>
</evidence>
<evidence type="ECO:0000313" key="1">
    <source>
        <dbReference type="EMBL" id="MBC8767288.1"/>
    </source>
</evidence>
<organism evidence="1 2">
    <name type="scientific">Arenibacter arenosicollis</name>
    <dbReference type="NCBI Taxonomy" id="2762274"/>
    <lineage>
        <taxon>Bacteria</taxon>
        <taxon>Pseudomonadati</taxon>
        <taxon>Bacteroidota</taxon>
        <taxon>Flavobacteriia</taxon>
        <taxon>Flavobacteriales</taxon>
        <taxon>Flavobacteriaceae</taxon>
        <taxon>Arenibacter</taxon>
    </lineage>
</organism>
<reference evidence="1 2" key="1">
    <citation type="submission" date="2020-08" db="EMBL/GenBank/DDBJ databases">
        <title>Arenibacter gaetbuli sp. nov., isolated from a sand dune.</title>
        <authorList>
            <person name="Park S."/>
            <person name="Yoon J.-H."/>
        </authorList>
    </citation>
    <scope>NUCLEOTIDE SEQUENCE [LARGE SCALE GENOMIC DNA]</scope>
    <source>
        <strain evidence="1 2">BSSL-BM3</strain>
    </source>
</reference>
<sequence length="408" mass="45939">MLCCFLCLVSCKTKNEQSANVVGVEKEGYAKGSFGYDREFLMEHYKDLVVLENGESSILISPELQGRVMTSTAKGDEGKSFGWINHDLIASGEKKEHFNPTGGEERFWLGPEGGQNSLYFEKDTKFEFNNWYVPKELDTEAFNFVESDENQAFFEREMKLVNYTGTTFDLKVQRNIKLLDKEDAFEILGLSIPETVNMVGFASENSITNLGTERWDKKTGLLSIWILSMFNSSDETTIIVPFKKGDVEHLGNKVTDDYFGKIPKERLQVYDSVLFFKADGKERGKIGISPQRALPVLGSYDAKNKVLTIAKFSLPEGVTDYVNSQWELQEFPYSGDAVNAYNDGPLEDGGQLGPFYELESSSPALDLKSDEKSTHVHQTFHFEGDDADLEKLARNILGVSLKEIAEQQ</sequence>
<dbReference type="InterPro" id="IPR046713">
    <property type="entry name" value="DUF6786"/>
</dbReference>
<dbReference type="EMBL" id="JACLHY010000003">
    <property type="protein sequence ID" value="MBC8767288.1"/>
    <property type="molecule type" value="Genomic_DNA"/>
</dbReference>
<protein>
    <recommendedName>
        <fullName evidence="3">Lipoprotein</fullName>
    </recommendedName>
</protein>
<dbReference type="Proteomes" id="UP000618952">
    <property type="component" value="Unassembled WGS sequence"/>
</dbReference>
<accession>A0ABR7QJE1</accession>
<name>A0ABR7QJE1_9FLAO</name>
<evidence type="ECO:0008006" key="3">
    <source>
        <dbReference type="Google" id="ProtNLM"/>
    </source>
</evidence>
<gene>
    <name evidence="1" type="ORF">H4O18_04725</name>
</gene>